<sequence length="171" mass="19869">MEIISKFTIGSDEGVNDLFTVVKSYVNTTYKDLISEEEIKHYIENWDPRKMINELNNLSNQLIITYANQKPVGYGILKSGSRYPGFQEEKRLTELHFVILPEYSTPEIRESLWKKCRTAASFTDIIWTNILIQDPLLEFLKESGFNIKESSRTDPFQLSSYIVEMQITKNG</sequence>
<dbReference type="EMBL" id="QNVT01000014">
    <property type="protein sequence ID" value="REC61494.1"/>
    <property type="molecule type" value="Genomic_DNA"/>
</dbReference>
<accession>A0A3D9C6V7</accession>
<evidence type="ECO:0008006" key="3">
    <source>
        <dbReference type="Google" id="ProtNLM"/>
    </source>
</evidence>
<reference evidence="2" key="1">
    <citation type="submission" date="2018-06" db="EMBL/GenBank/DDBJ databases">
        <authorList>
            <person name="Lum Nde A."/>
            <person name="Hugo C."/>
        </authorList>
    </citation>
    <scope>NUCLEOTIDE SEQUENCE [LARGE SCALE GENOMIC DNA]</scope>
    <source>
        <strain evidence="2">1_F178</strain>
    </source>
</reference>
<comment type="caution">
    <text evidence="1">The sequence shown here is derived from an EMBL/GenBank/DDBJ whole genome shotgun (WGS) entry which is preliminary data.</text>
</comment>
<keyword evidence="2" id="KW-1185">Reference proteome</keyword>
<gene>
    <name evidence="1" type="ORF">DRF65_14980</name>
</gene>
<evidence type="ECO:0000313" key="2">
    <source>
        <dbReference type="Proteomes" id="UP000256686"/>
    </source>
</evidence>
<dbReference type="Gene3D" id="3.40.630.30">
    <property type="match status" value="1"/>
</dbReference>
<dbReference type="RefSeq" id="WP_115971576.1">
    <property type="nucleotide sequence ID" value="NZ_QNVT01000014.1"/>
</dbReference>
<dbReference type="AlphaFoldDB" id="A0A3D9C6V7"/>
<proteinExistence type="predicted"/>
<protein>
    <recommendedName>
        <fullName evidence="3">N-acetyltransferase domain-containing protein</fullName>
    </recommendedName>
</protein>
<dbReference type="Proteomes" id="UP000256686">
    <property type="component" value="Unassembled WGS sequence"/>
</dbReference>
<evidence type="ECO:0000313" key="1">
    <source>
        <dbReference type="EMBL" id="REC61494.1"/>
    </source>
</evidence>
<organism evidence="1 2">
    <name type="scientific">Chryseobacterium pennae</name>
    <dbReference type="NCBI Taxonomy" id="2258962"/>
    <lineage>
        <taxon>Bacteria</taxon>
        <taxon>Pseudomonadati</taxon>
        <taxon>Bacteroidota</taxon>
        <taxon>Flavobacteriia</taxon>
        <taxon>Flavobacteriales</taxon>
        <taxon>Weeksellaceae</taxon>
        <taxon>Chryseobacterium group</taxon>
        <taxon>Chryseobacterium</taxon>
    </lineage>
</organism>
<name>A0A3D9C6V7_9FLAO</name>